<evidence type="ECO:0000313" key="2">
    <source>
        <dbReference type="Proteomes" id="UP000886687"/>
    </source>
</evidence>
<reference evidence="1" key="1">
    <citation type="journal article" date="2021" name="Proc. Natl. Acad. Sci. U.S.A.">
        <title>Global biogeography of chemosynthetic symbionts reveals both localized and globally distributed symbiont groups. .</title>
        <authorList>
            <person name="Osvatic J.T."/>
            <person name="Wilkins L.G.E."/>
            <person name="Leibrecht L."/>
            <person name="Leray M."/>
            <person name="Zauner S."/>
            <person name="Polzin J."/>
            <person name="Camacho Y."/>
            <person name="Gros O."/>
            <person name="van Gils J.A."/>
            <person name="Eisen J.A."/>
            <person name="Petersen J.M."/>
            <person name="Yuen B."/>
        </authorList>
    </citation>
    <scope>NUCLEOTIDE SEQUENCE</scope>
    <source>
        <strain evidence="1">MAGL173</strain>
    </source>
</reference>
<dbReference type="Gene3D" id="1.25.40.10">
    <property type="entry name" value="Tetratricopeptide repeat domain"/>
    <property type="match status" value="1"/>
</dbReference>
<dbReference type="EMBL" id="JAEPDI010000001">
    <property type="protein sequence ID" value="MCG7937321.1"/>
    <property type="molecule type" value="Genomic_DNA"/>
</dbReference>
<dbReference type="Proteomes" id="UP000886687">
    <property type="component" value="Unassembled WGS sequence"/>
</dbReference>
<evidence type="ECO:0000313" key="1">
    <source>
        <dbReference type="EMBL" id="MCG7937321.1"/>
    </source>
</evidence>
<dbReference type="InterPro" id="IPR011990">
    <property type="entry name" value="TPR-like_helical_dom_sf"/>
</dbReference>
<evidence type="ECO:0008006" key="3">
    <source>
        <dbReference type="Google" id="ProtNLM"/>
    </source>
</evidence>
<organism evidence="1 2">
    <name type="scientific">Candidatus Thiodiazotropha lotti</name>
    <dbReference type="NCBI Taxonomy" id="2792787"/>
    <lineage>
        <taxon>Bacteria</taxon>
        <taxon>Pseudomonadati</taxon>
        <taxon>Pseudomonadota</taxon>
        <taxon>Gammaproteobacteria</taxon>
        <taxon>Chromatiales</taxon>
        <taxon>Sedimenticolaceae</taxon>
        <taxon>Candidatus Thiodiazotropha</taxon>
    </lineage>
</organism>
<dbReference type="SUPFAM" id="SSF48452">
    <property type="entry name" value="TPR-like"/>
    <property type="match status" value="1"/>
</dbReference>
<accession>A0A9E4MXZ6</accession>
<comment type="caution">
    <text evidence="1">The sequence shown here is derived from an EMBL/GenBank/DDBJ whole genome shotgun (WGS) entry which is preliminary data.</text>
</comment>
<dbReference type="AlphaFoldDB" id="A0A9E4MXZ6"/>
<sequence>MLSAAKHEKKGDLYRALKEYRIARTLSPGSRKPANQVKRLENLIAEKTAKLMAIAEKKYRQGKTQSAEVLYLKILTLDPKYKAAFNRLRELNKKQLHRKMQQKVALSQRYRKNSTRKKNRQTEDEGYIYSRQAILEAENRAKDVAGYIGELEKHITKYPNDMELKKMLLNVRIVQARAAFGASDYDRSLSHLTDAEESLSSDKKLLKKLSDARKEFGKELYLKGLRRVRSEPVNAIEIWKIALKFDPHDKRTQLRIDTFENR</sequence>
<proteinExistence type="predicted"/>
<name>A0A9E4MXZ6_9GAMM</name>
<gene>
    <name evidence="1" type="ORF">JAZ04_00495</name>
</gene>
<protein>
    <recommendedName>
        <fullName evidence="3">Tetratricopeptide repeat protein</fullName>
    </recommendedName>
</protein>